<dbReference type="AlphaFoldDB" id="A0A1J5R2K1"/>
<dbReference type="GO" id="GO:0015920">
    <property type="term" value="P:lipopolysaccharide transport"/>
    <property type="evidence" value="ECO:0007669"/>
    <property type="project" value="TreeGrafter"/>
</dbReference>
<dbReference type="GO" id="GO:0001530">
    <property type="term" value="F:lipopolysaccharide binding"/>
    <property type="evidence" value="ECO:0007669"/>
    <property type="project" value="TreeGrafter"/>
</dbReference>
<organism evidence="4">
    <name type="scientific">mine drainage metagenome</name>
    <dbReference type="NCBI Taxonomy" id="410659"/>
    <lineage>
        <taxon>unclassified sequences</taxon>
        <taxon>metagenomes</taxon>
        <taxon>ecological metagenomes</taxon>
    </lineage>
</organism>
<reference evidence="4" key="1">
    <citation type="submission" date="2016-10" db="EMBL/GenBank/DDBJ databases">
        <title>Sequence of Gallionella enrichment culture.</title>
        <authorList>
            <person name="Poehlein A."/>
            <person name="Muehling M."/>
            <person name="Daniel R."/>
        </authorList>
    </citation>
    <scope>NUCLEOTIDE SEQUENCE</scope>
</reference>
<dbReference type="Gene3D" id="3.30.160.150">
    <property type="entry name" value="Lipoprotein like domain"/>
    <property type="match status" value="1"/>
</dbReference>
<evidence type="ECO:0000256" key="1">
    <source>
        <dbReference type="ARBA" id="ARBA00022729"/>
    </source>
</evidence>
<evidence type="ECO:0000313" key="4">
    <source>
        <dbReference type="EMBL" id="OIQ83971.1"/>
    </source>
</evidence>
<sequence length="172" mass="18850">MNKSVLHFGNILLALCALSLAACGYHLRGQSDLSFHTLYMQKSGSPAIASDLRRLLKFNGITVVDVPEQAEMLLELMSEASAQDILSLSGGGTVSEYAVRYSVTFRTRPSTSELWGPPQTITQQRSYSYDNSLLLAKTGEAERLITDMHAEAAREIMRRLSAQNPGKPSAEN</sequence>
<keyword evidence="4" id="KW-0449">Lipoprotein</keyword>
<proteinExistence type="inferred from homology"/>
<dbReference type="GO" id="GO:0043165">
    <property type="term" value="P:Gram-negative-bacterium-type cell outer membrane assembly"/>
    <property type="evidence" value="ECO:0007669"/>
    <property type="project" value="InterPro"/>
</dbReference>
<dbReference type="PANTHER" id="PTHR38098:SF1">
    <property type="entry name" value="LPS-ASSEMBLY LIPOPROTEIN LPTE"/>
    <property type="match status" value="1"/>
</dbReference>
<dbReference type="GO" id="GO:0019867">
    <property type="term" value="C:outer membrane"/>
    <property type="evidence" value="ECO:0007669"/>
    <property type="project" value="InterPro"/>
</dbReference>
<dbReference type="InterPro" id="IPR007485">
    <property type="entry name" value="LPS_assembly_LptE"/>
</dbReference>
<comment type="caution">
    <text evidence="4">The sequence shown here is derived from an EMBL/GenBank/DDBJ whole genome shotgun (WGS) entry which is preliminary data.</text>
</comment>
<name>A0A1J5R2K1_9ZZZZ</name>
<dbReference type="PROSITE" id="PS51257">
    <property type="entry name" value="PROKAR_LIPOPROTEIN"/>
    <property type="match status" value="1"/>
</dbReference>
<evidence type="ECO:0000256" key="3">
    <source>
        <dbReference type="ARBA" id="ARBA00023237"/>
    </source>
</evidence>
<dbReference type="HAMAP" id="MF_01186">
    <property type="entry name" value="LPS_assembly_LptE"/>
    <property type="match status" value="1"/>
</dbReference>
<protein>
    <submittedName>
        <fullName evidence="4">LPS-assembly lipoprotein LptE</fullName>
    </submittedName>
</protein>
<gene>
    <name evidence="4" type="primary">lptE_8</name>
    <name evidence="4" type="ORF">GALL_342260</name>
</gene>
<keyword evidence="1" id="KW-0732">Signal</keyword>
<evidence type="ECO:0000256" key="2">
    <source>
        <dbReference type="ARBA" id="ARBA00023136"/>
    </source>
</evidence>
<dbReference type="GO" id="GO:1990351">
    <property type="term" value="C:transporter complex"/>
    <property type="evidence" value="ECO:0007669"/>
    <property type="project" value="TreeGrafter"/>
</dbReference>
<dbReference type="Pfam" id="PF04390">
    <property type="entry name" value="LptE"/>
    <property type="match status" value="1"/>
</dbReference>
<dbReference type="PANTHER" id="PTHR38098">
    <property type="entry name" value="LPS-ASSEMBLY LIPOPROTEIN LPTE"/>
    <property type="match status" value="1"/>
</dbReference>
<accession>A0A1J5R2K1</accession>
<keyword evidence="3" id="KW-0998">Cell outer membrane</keyword>
<dbReference type="EMBL" id="MLJW01000656">
    <property type="protein sequence ID" value="OIQ83971.1"/>
    <property type="molecule type" value="Genomic_DNA"/>
</dbReference>
<keyword evidence="2" id="KW-0472">Membrane</keyword>